<dbReference type="Proteomes" id="UP001515480">
    <property type="component" value="Unassembled WGS sequence"/>
</dbReference>
<dbReference type="PANTHER" id="PTHR11987">
    <property type="entry name" value="ALPHA-2,8-SIALYLTRANSFERASE"/>
    <property type="match status" value="1"/>
</dbReference>
<comment type="subcellular location">
    <subcellularLocation>
        <location evidence="1">Golgi apparatus membrane</location>
        <topology evidence="1">Single-pass type II membrane protein</topology>
    </subcellularLocation>
</comment>
<evidence type="ECO:0000256" key="7">
    <source>
        <dbReference type="ARBA" id="ARBA00022989"/>
    </source>
</evidence>
<dbReference type="EMBL" id="JBGBPQ010000006">
    <property type="protein sequence ID" value="KAL1523257.1"/>
    <property type="molecule type" value="Genomic_DNA"/>
</dbReference>
<sequence>MPRAPTPPTAAAARWRRCSVVSTSGLLLLHPDGARIDAADAVIRLGWAPVGGYERSVGARTSLRVAAPSAFSSRRNVSSADVSRVLAHAPAGSAVAFLALEGGWCERSQRALAQCFPRLAFSRVPRRLLLERVARCLATPPAASAVLPPLPPSRRLSPTSGFAAIFYLLASAMCDELTLWGFGDGADGAAADAVGYHYFGGGGGDVPLRRKFRAYHELRNGSAHDFVREHQWLRAAAAAGGHARRGRSISLSRAALLAACNQTDLAAGGIAPLEPIDRQPTPPPQALSARGVAFPSVCAYPMCDYDGRPRRPVRAAAGGRACSSCQSIRAKGDSNRRAHEH</sequence>
<reference evidence="11 12" key="1">
    <citation type="journal article" date="2024" name="Science">
        <title>Giant polyketide synthase enzymes in the biosynthesis of giant marine polyether toxins.</title>
        <authorList>
            <person name="Fallon T.R."/>
            <person name="Shende V.V."/>
            <person name="Wierzbicki I.H."/>
            <person name="Pendleton A.L."/>
            <person name="Watervoot N.F."/>
            <person name="Auber R.P."/>
            <person name="Gonzalez D.J."/>
            <person name="Wisecaver J.H."/>
            <person name="Moore B.S."/>
        </authorList>
    </citation>
    <scope>NUCLEOTIDE SEQUENCE [LARGE SCALE GENOMIC DNA]</scope>
    <source>
        <strain evidence="11 12">12B1</strain>
    </source>
</reference>
<dbReference type="Pfam" id="PF00777">
    <property type="entry name" value="Glyco_transf_29"/>
    <property type="match status" value="1"/>
</dbReference>
<accession>A0AB34JQ12</accession>
<evidence type="ECO:0000256" key="6">
    <source>
        <dbReference type="ARBA" id="ARBA00022968"/>
    </source>
</evidence>
<evidence type="ECO:0000256" key="4">
    <source>
        <dbReference type="ARBA" id="ARBA00022679"/>
    </source>
</evidence>
<keyword evidence="9" id="KW-0472">Membrane</keyword>
<dbReference type="InterPro" id="IPR001675">
    <property type="entry name" value="Glyco_trans_29"/>
</dbReference>
<comment type="similarity">
    <text evidence="2">Belongs to the glycosyltransferase 29 family.</text>
</comment>
<dbReference type="InterPro" id="IPR050943">
    <property type="entry name" value="Glycosyltr_29_Sialyltrsf"/>
</dbReference>
<keyword evidence="7" id="KW-1133">Transmembrane helix</keyword>
<keyword evidence="8" id="KW-0333">Golgi apparatus</keyword>
<dbReference type="GO" id="GO:0000139">
    <property type="term" value="C:Golgi membrane"/>
    <property type="evidence" value="ECO:0007669"/>
    <property type="project" value="UniProtKB-SubCell"/>
</dbReference>
<dbReference type="Gene3D" id="3.90.1480.20">
    <property type="entry name" value="Glycosyl transferase family 29"/>
    <property type="match status" value="1"/>
</dbReference>
<evidence type="ECO:0000256" key="8">
    <source>
        <dbReference type="ARBA" id="ARBA00023034"/>
    </source>
</evidence>
<dbReference type="PANTHER" id="PTHR11987:SF53">
    <property type="entry name" value="ALPHA-2,8-SIALYLTRANSFERASE 8F-LIKE"/>
    <property type="match status" value="1"/>
</dbReference>
<organism evidence="11 12">
    <name type="scientific">Prymnesium parvum</name>
    <name type="common">Toxic golden alga</name>
    <dbReference type="NCBI Taxonomy" id="97485"/>
    <lineage>
        <taxon>Eukaryota</taxon>
        <taxon>Haptista</taxon>
        <taxon>Haptophyta</taxon>
        <taxon>Prymnesiophyceae</taxon>
        <taxon>Prymnesiales</taxon>
        <taxon>Prymnesiaceae</taxon>
        <taxon>Prymnesium</taxon>
    </lineage>
</organism>
<proteinExistence type="inferred from homology"/>
<dbReference type="AlphaFoldDB" id="A0AB34JQ12"/>
<dbReference type="GO" id="GO:0006491">
    <property type="term" value="P:N-glycan processing"/>
    <property type="evidence" value="ECO:0007669"/>
    <property type="project" value="TreeGrafter"/>
</dbReference>
<evidence type="ECO:0000256" key="5">
    <source>
        <dbReference type="ARBA" id="ARBA00022692"/>
    </source>
</evidence>
<dbReference type="InterPro" id="IPR038578">
    <property type="entry name" value="GT29-like_sf"/>
</dbReference>
<evidence type="ECO:0000256" key="9">
    <source>
        <dbReference type="ARBA" id="ARBA00023136"/>
    </source>
</evidence>
<dbReference type="GO" id="GO:0009311">
    <property type="term" value="P:oligosaccharide metabolic process"/>
    <property type="evidence" value="ECO:0007669"/>
    <property type="project" value="TreeGrafter"/>
</dbReference>
<protein>
    <submittedName>
        <fullName evidence="11">Uncharacterized protein</fullName>
    </submittedName>
</protein>
<evidence type="ECO:0000256" key="10">
    <source>
        <dbReference type="ARBA" id="ARBA00023180"/>
    </source>
</evidence>
<evidence type="ECO:0000256" key="2">
    <source>
        <dbReference type="ARBA" id="ARBA00006003"/>
    </source>
</evidence>
<gene>
    <name evidence="11" type="ORF">AB1Y20_018207</name>
</gene>
<keyword evidence="5" id="KW-0812">Transmembrane</keyword>
<evidence type="ECO:0000256" key="1">
    <source>
        <dbReference type="ARBA" id="ARBA00004323"/>
    </source>
</evidence>
<evidence type="ECO:0000313" key="12">
    <source>
        <dbReference type="Proteomes" id="UP001515480"/>
    </source>
</evidence>
<keyword evidence="10" id="KW-0325">Glycoprotein</keyword>
<keyword evidence="4" id="KW-0808">Transferase</keyword>
<comment type="caution">
    <text evidence="11">The sequence shown here is derived from an EMBL/GenBank/DDBJ whole genome shotgun (WGS) entry which is preliminary data.</text>
</comment>
<keyword evidence="12" id="KW-1185">Reference proteome</keyword>
<evidence type="ECO:0000256" key="3">
    <source>
        <dbReference type="ARBA" id="ARBA00022676"/>
    </source>
</evidence>
<name>A0AB34JQ12_PRYPA</name>
<evidence type="ECO:0000313" key="11">
    <source>
        <dbReference type="EMBL" id="KAL1523257.1"/>
    </source>
</evidence>
<keyword evidence="3" id="KW-0328">Glycosyltransferase</keyword>
<dbReference type="GO" id="GO:0003828">
    <property type="term" value="F:alpha-N-acetylneuraminate alpha-2,8-sialyltransferase activity"/>
    <property type="evidence" value="ECO:0007669"/>
    <property type="project" value="TreeGrafter"/>
</dbReference>
<keyword evidence="6" id="KW-0735">Signal-anchor</keyword>